<keyword evidence="2" id="KW-1185">Reference proteome</keyword>
<reference evidence="1 2" key="1">
    <citation type="journal article" date="2019" name="Nat. Ecol. Evol.">
        <title>Megaphylogeny resolves global patterns of mushroom evolution.</title>
        <authorList>
            <person name="Varga T."/>
            <person name="Krizsan K."/>
            <person name="Foldi C."/>
            <person name="Dima B."/>
            <person name="Sanchez-Garcia M."/>
            <person name="Sanchez-Ramirez S."/>
            <person name="Szollosi G.J."/>
            <person name="Szarkandi J.G."/>
            <person name="Papp V."/>
            <person name="Albert L."/>
            <person name="Andreopoulos W."/>
            <person name="Angelini C."/>
            <person name="Antonin V."/>
            <person name="Barry K.W."/>
            <person name="Bougher N.L."/>
            <person name="Buchanan P."/>
            <person name="Buyck B."/>
            <person name="Bense V."/>
            <person name="Catcheside P."/>
            <person name="Chovatia M."/>
            <person name="Cooper J."/>
            <person name="Damon W."/>
            <person name="Desjardin D."/>
            <person name="Finy P."/>
            <person name="Geml J."/>
            <person name="Haridas S."/>
            <person name="Hughes K."/>
            <person name="Justo A."/>
            <person name="Karasinski D."/>
            <person name="Kautmanova I."/>
            <person name="Kiss B."/>
            <person name="Kocsube S."/>
            <person name="Kotiranta H."/>
            <person name="LaButti K.M."/>
            <person name="Lechner B.E."/>
            <person name="Liimatainen K."/>
            <person name="Lipzen A."/>
            <person name="Lukacs Z."/>
            <person name="Mihaltcheva S."/>
            <person name="Morgado L.N."/>
            <person name="Niskanen T."/>
            <person name="Noordeloos M.E."/>
            <person name="Ohm R.A."/>
            <person name="Ortiz-Santana B."/>
            <person name="Ovrebo C."/>
            <person name="Racz N."/>
            <person name="Riley R."/>
            <person name="Savchenko A."/>
            <person name="Shiryaev A."/>
            <person name="Soop K."/>
            <person name="Spirin V."/>
            <person name="Szebenyi C."/>
            <person name="Tomsovsky M."/>
            <person name="Tulloss R.E."/>
            <person name="Uehling J."/>
            <person name="Grigoriev I.V."/>
            <person name="Vagvolgyi C."/>
            <person name="Papp T."/>
            <person name="Martin F.M."/>
            <person name="Miettinen O."/>
            <person name="Hibbett D.S."/>
            <person name="Nagy L.G."/>
        </authorList>
    </citation>
    <scope>NUCLEOTIDE SEQUENCE [LARGE SCALE GENOMIC DNA]</scope>
    <source>
        <strain evidence="1 2">NL-1719</strain>
    </source>
</reference>
<sequence>MDTTDNAELLQLFSSLSSSPPGAGQCTEQELLDVFIHKVEIALPLLKRRNSLSPISRLSSDVLLYIFQYVQPQLREYGFAENRNSSSPFALHAVPDQFQWVRATTHVCSQWRDLAINSPTLWTTITFPHPMWTSEVLKRSRLVPLTIVFEPRPDSDTPRNVIPSFKDTLQHQLPRARHLDITVPHKWFSDFVSPKLSLISNNLQVFICRAVAMSRANGGGLRNVRLPVTVLQNCATSLRYLALSSCTIPRQSPNTTIRLQNLSHVVLQNALSDCAESLNSISFPPTCQFSIDCMSRLDDFHLLEPFIQRFWTARRGIGRHLRVLSVAAFFRPSEMVDITARDYINSSESNLDGTRLWPDCLAFRFRIRSSIGSTALQTLWRMFPRDDVRVLSIDVDFDPDWRSLSSTFPNVQQLSLTRADLDEVFSVLADQDQNDTMVQGTNASSGLQFPNLETIALSWGHFTKERCLQFLAWLKHRKEIGRPIRKVLLYSVQGIDLRLIDEVNRYTLEEAECDSIMSDDEDLEDSEFDDVDGDM</sequence>
<gene>
    <name evidence="1" type="ORF">BDN72DRAFT_957435</name>
</gene>
<name>A0ACD3B329_9AGAR</name>
<evidence type="ECO:0000313" key="1">
    <source>
        <dbReference type="EMBL" id="TFK72272.1"/>
    </source>
</evidence>
<proteinExistence type="predicted"/>
<dbReference type="EMBL" id="ML208287">
    <property type="protein sequence ID" value="TFK72272.1"/>
    <property type="molecule type" value="Genomic_DNA"/>
</dbReference>
<accession>A0ACD3B329</accession>
<dbReference type="Proteomes" id="UP000308600">
    <property type="component" value="Unassembled WGS sequence"/>
</dbReference>
<protein>
    <submittedName>
        <fullName evidence="1">Uncharacterized protein</fullName>
    </submittedName>
</protein>
<organism evidence="1 2">
    <name type="scientific">Pluteus cervinus</name>
    <dbReference type="NCBI Taxonomy" id="181527"/>
    <lineage>
        <taxon>Eukaryota</taxon>
        <taxon>Fungi</taxon>
        <taxon>Dikarya</taxon>
        <taxon>Basidiomycota</taxon>
        <taxon>Agaricomycotina</taxon>
        <taxon>Agaricomycetes</taxon>
        <taxon>Agaricomycetidae</taxon>
        <taxon>Agaricales</taxon>
        <taxon>Pluteineae</taxon>
        <taxon>Pluteaceae</taxon>
        <taxon>Pluteus</taxon>
    </lineage>
</organism>
<evidence type="ECO:0000313" key="2">
    <source>
        <dbReference type="Proteomes" id="UP000308600"/>
    </source>
</evidence>